<feature type="transmembrane region" description="Helical" evidence="1">
    <location>
        <begin position="88"/>
        <end position="107"/>
    </location>
</feature>
<protein>
    <submittedName>
        <fullName evidence="3">CAAX prenyl protease-like protein</fullName>
    </submittedName>
</protein>
<reference evidence="3 4" key="1">
    <citation type="submission" date="2017-11" db="EMBL/GenBank/DDBJ databases">
        <title>Genomic Encyclopedia of Archaeal and Bacterial Type Strains, Phase II (KMG-II): From Individual Species to Whole Genera.</title>
        <authorList>
            <person name="Goeker M."/>
        </authorList>
    </citation>
    <scope>NUCLEOTIDE SEQUENCE [LARGE SCALE GENOMIC DNA]</scope>
    <source>
        <strain evidence="3 4">DSM 27763</strain>
    </source>
</reference>
<feature type="transmembrane region" description="Helical" evidence="1">
    <location>
        <begin position="202"/>
        <end position="219"/>
    </location>
</feature>
<keyword evidence="1" id="KW-1133">Transmembrane helix</keyword>
<dbReference type="GO" id="GO:0004175">
    <property type="term" value="F:endopeptidase activity"/>
    <property type="evidence" value="ECO:0007669"/>
    <property type="project" value="UniProtKB-ARBA"/>
</dbReference>
<evidence type="ECO:0000313" key="4">
    <source>
        <dbReference type="Proteomes" id="UP000230842"/>
    </source>
</evidence>
<evidence type="ECO:0000313" key="3">
    <source>
        <dbReference type="EMBL" id="PJJ57299.1"/>
    </source>
</evidence>
<feature type="transmembrane region" description="Helical" evidence="1">
    <location>
        <begin position="119"/>
        <end position="142"/>
    </location>
</feature>
<sequence length="273" mass="29691">MTETGDRADRRRRLGWAGLIVLILGWFLLPQIVGLFVFDLDDMDDGYATVRSTIASDLGMDVGGILILALVVWRLGWWRLVWYEARRVRPWVAVVPVSLLVYCVLVTDYGQLAEVPGSLVVVFGLAMVSTAVSEELLFRGVALQTMRDRYREGWAVFWSCFLFGAIHLVNAVVVGGAALGQVLIAFVSGYLLYLCLRVGRGLWLPIVVHAAIDFAQFSSGVGYAEPPLSDALAYEALLLLVLGGVLLAGRRRISPRGPADPTAVAGADEISPG</sequence>
<dbReference type="Pfam" id="PF02517">
    <property type="entry name" value="Rce1-like"/>
    <property type="match status" value="1"/>
</dbReference>
<feature type="domain" description="CAAX prenyl protease 2/Lysostaphin resistance protein A-like" evidence="2">
    <location>
        <begin position="118"/>
        <end position="214"/>
    </location>
</feature>
<dbReference type="InterPro" id="IPR003675">
    <property type="entry name" value="Rce1/LyrA-like_dom"/>
</dbReference>
<feature type="transmembrane region" description="Helical" evidence="1">
    <location>
        <begin position="16"/>
        <end position="38"/>
    </location>
</feature>
<comment type="caution">
    <text evidence="3">The sequence shown here is derived from an EMBL/GenBank/DDBJ whole genome shotgun (WGS) entry which is preliminary data.</text>
</comment>
<dbReference type="OrthoDB" id="4772204at2"/>
<keyword evidence="4" id="KW-1185">Reference proteome</keyword>
<name>A0A2M9BH87_9ACTN</name>
<keyword evidence="1" id="KW-0472">Membrane</keyword>
<dbReference type="Proteomes" id="UP000230842">
    <property type="component" value="Unassembled WGS sequence"/>
</dbReference>
<feature type="transmembrane region" description="Helical" evidence="1">
    <location>
        <begin position="58"/>
        <end position="76"/>
    </location>
</feature>
<dbReference type="GO" id="GO:0080120">
    <property type="term" value="P:CAAX-box protein maturation"/>
    <property type="evidence" value="ECO:0007669"/>
    <property type="project" value="UniProtKB-ARBA"/>
</dbReference>
<gene>
    <name evidence="3" type="ORF">CLV56_1526</name>
</gene>
<feature type="transmembrane region" description="Helical" evidence="1">
    <location>
        <begin position="178"/>
        <end position="195"/>
    </location>
</feature>
<keyword evidence="3" id="KW-0378">Hydrolase</keyword>
<keyword evidence="1" id="KW-0812">Transmembrane</keyword>
<organism evidence="3 4">
    <name type="scientific">Mumia flava</name>
    <dbReference type="NCBI Taxonomy" id="1348852"/>
    <lineage>
        <taxon>Bacteria</taxon>
        <taxon>Bacillati</taxon>
        <taxon>Actinomycetota</taxon>
        <taxon>Actinomycetes</taxon>
        <taxon>Propionibacteriales</taxon>
        <taxon>Nocardioidaceae</taxon>
        <taxon>Mumia</taxon>
    </lineage>
</organism>
<proteinExistence type="predicted"/>
<feature type="transmembrane region" description="Helical" evidence="1">
    <location>
        <begin position="154"/>
        <end position="172"/>
    </location>
</feature>
<evidence type="ECO:0000259" key="2">
    <source>
        <dbReference type="Pfam" id="PF02517"/>
    </source>
</evidence>
<dbReference type="EMBL" id="PGEZ01000001">
    <property type="protein sequence ID" value="PJJ57299.1"/>
    <property type="molecule type" value="Genomic_DNA"/>
</dbReference>
<keyword evidence="3" id="KW-0645">Protease</keyword>
<feature type="transmembrane region" description="Helical" evidence="1">
    <location>
        <begin position="231"/>
        <end position="249"/>
    </location>
</feature>
<dbReference type="AlphaFoldDB" id="A0A2M9BH87"/>
<dbReference type="GO" id="GO:0006508">
    <property type="term" value="P:proteolysis"/>
    <property type="evidence" value="ECO:0007669"/>
    <property type="project" value="UniProtKB-KW"/>
</dbReference>
<accession>A0A2M9BH87</accession>
<evidence type="ECO:0000256" key="1">
    <source>
        <dbReference type="SAM" id="Phobius"/>
    </source>
</evidence>
<dbReference type="RefSeq" id="WP_100414626.1">
    <property type="nucleotide sequence ID" value="NZ_PGEZ01000001.1"/>
</dbReference>